<proteinExistence type="predicted"/>
<organism evidence="2 3">
    <name type="scientific">Candidatus Yanofskybacteria bacterium RIFCSPHIGHO2_01_FULL_44_17</name>
    <dbReference type="NCBI Taxonomy" id="1802668"/>
    <lineage>
        <taxon>Bacteria</taxon>
        <taxon>Candidatus Yanofskyibacteriota</taxon>
    </lineage>
</organism>
<protein>
    <recommendedName>
        <fullName evidence="1">Glycine-rich domain-containing protein</fullName>
    </recommendedName>
</protein>
<comment type="caution">
    <text evidence="2">The sequence shown here is derived from an EMBL/GenBank/DDBJ whole genome shotgun (WGS) entry which is preliminary data.</text>
</comment>
<dbReference type="Pfam" id="PF21722">
    <property type="entry name" value="Gly_rich_2"/>
    <property type="match status" value="1"/>
</dbReference>
<reference evidence="2 3" key="1">
    <citation type="journal article" date="2016" name="Nat. Commun.">
        <title>Thousands of microbial genomes shed light on interconnected biogeochemical processes in an aquifer system.</title>
        <authorList>
            <person name="Anantharaman K."/>
            <person name="Brown C.T."/>
            <person name="Hug L.A."/>
            <person name="Sharon I."/>
            <person name="Castelle C.J."/>
            <person name="Probst A.J."/>
            <person name="Thomas B.C."/>
            <person name="Singh A."/>
            <person name="Wilkins M.J."/>
            <person name="Karaoz U."/>
            <person name="Brodie E.L."/>
            <person name="Williams K.H."/>
            <person name="Hubbard S.S."/>
            <person name="Banfield J.F."/>
        </authorList>
    </citation>
    <scope>NUCLEOTIDE SEQUENCE [LARGE SCALE GENOMIC DNA]</scope>
</reference>
<name>A0A1F8EVQ0_9BACT</name>
<dbReference type="Proteomes" id="UP000177507">
    <property type="component" value="Unassembled WGS sequence"/>
</dbReference>
<gene>
    <name evidence="2" type="ORF">A2831_02175</name>
</gene>
<dbReference type="AlphaFoldDB" id="A0A1F8EVQ0"/>
<evidence type="ECO:0000259" key="1">
    <source>
        <dbReference type="Pfam" id="PF21722"/>
    </source>
</evidence>
<sequence length="87" mass="8348">MKKLFTGLFIGLFSFALILPAYQTSYADSSIVSVLVVAGGAGGGNGGGAGAGGGGAGGFRYEATYAVAAGPYSVTVGDGGDGAVDYQ</sequence>
<dbReference type="STRING" id="1802668.A2831_02175"/>
<evidence type="ECO:0000313" key="3">
    <source>
        <dbReference type="Proteomes" id="UP000177507"/>
    </source>
</evidence>
<dbReference type="InterPro" id="IPR049304">
    <property type="entry name" value="Gly_rich_dom"/>
</dbReference>
<feature type="domain" description="Glycine-rich" evidence="1">
    <location>
        <begin position="28"/>
        <end position="84"/>
    </location>
</feature>
<accession>A0A1F8EVQ0</accession>
<dbReference type="EMBL" id="MGJI01000025">
    <property type="protein sequence ID" value="OGN04096.1"/>
    <property type="molecule type" value="Genomic_DNA"/>
</dbReference>
<evidence type="ECO:0000313" key="2">
    <source>
        <dbReference type="EMBL" id="OGN04096.1"/>
    </source>
</evidence>